<protein>
    <recommendedName>
        <fullName evidence="1">ATP-dependent DNA helicase</fullName>
        <ecNumber evidence="1">5.6.2.3</ecNumber>
    </recommendedName>
</protein>
<dbReference type="Proteomes" id="UP000218334">
    <property type="component" value="Unassembled WGS sequence"/>
</dbReference>
<dbReference type="EMBL" id="KZ293501">
    <property type="protein sequence ID" value="PBK59596.1"/>
    <property type="molecule type" value="Genomic_DNA"/>
</dbReference>
<dbReference type="STRING" id="1076256.A0A2H3B974"/>
<dbReference type="GO" id="GO:0005524">
    <property type="term" value="F:ATP binding"/>
    <property type="evidence" value="ECO:0007669"/>
    <property type="project" value="UniProtKB-KW"/>
</dbReference>
<keyword evidence="1" id="KW-0547">Nucleotide-binding</keyword>
<comment type="cofactor">
    <cofactor evidence="1">
        <name>Mg(2+)</name>
        <dbReference type="ChEBI" id="CHEBI:18420"/>
    </cofactor>
</comment>
<evidence type="ECO:0000256" key="1">
    <source>
        <dbReference type="RuleBase" id="RU363044"/>
    </source>
</evidence>
<evidence type="ECO:0000259" key="2">
    <source>
        <dbReference type="Pfam" id="PF05970"/>
    </source>
</evidence>
<dbReference type="InterPro" id="IPR010285">
    <property type="entry name" value="DNA_helicase_pif1-like_DEAD"/>
</dbReference>
<feature type="non-terminal residue" evidence="3">
    <location>
        <position position="1"/>
    </location>
</feature>
<sequence length="67" mass="7393">NAEQMSLFSKLMSMLTHFYPHPVHIDGHAGQEKTYVLYLIIGVLRKANQIVLLSASSAYAAKNYPGG</sequence>
<keyword evidence="1" id="KW-0378">Hydrolase</keyword>
<dbReference type="Pfam" id="PF05970">
    <property type="entry name" value="PIF1"/>
    <property type="match status" value="1"/>
</dbReference>
<dbReference type="GO" id="GO:0043139">
    <property type="term" value="F:5'-3' DNA helicase activity"/>
    <property type="evidence" value="ECO:0007669"/>
    <property type="project" value="UniProtKB-EC"/>
</dbReference>
<comment type="similarity">
    <text evidence="1">Belongs to the helicase family.</text>
</comment>
<keyword evidence="1" id="KW-0234">DNA repair</keyword>
<reference evidence="4" key="1">
    <citation type="journal article" date="2017" name="Nat. Ecol. Evol.">
        <title>Genome expansion and lineage-specific genetic innovations in the forest pathogenic fungi Armillaria.</title>
        <authorList>
            <person name="Sipos G."/>
            <person name="Prasanna A.N."/>
            <person name="Walter M.C."/>
            <person name="O'Connor E."/>
            <person name="Balint B."/>
            <person name="Krizsan K."/>
            <person name="Kiss B."/>
            <person name="Hess J."/>
            <person name="Varga T."/>
            <person name="Slot J."/>
            <person name="Riley R."/>
            <person name="Boka B."/>
            <person name="Rigling D."/>
            <person name="Barry K."/>
            <person name="Lee J."/>
            <person name="Mihaltcheva S."/>
            <person name="LaButti K."/>
            <person name="Lipzen A."/>
            <person name="Waldron R."/>
            <person name="Moloney N.M."/>
            <person name="Sperisen C."/>
            <person name="Kredics L."/>
            <person name="Vagvoelgyi C."/>
            <person name="Patrignani A."/>
            <person name="Fitzpatrick D."/>
            <person name="Nagy I."/>
            <person name="Doyle S."/>
            <person name="Anderson J.B."/>
            <person name="Grigoriev I.V."/>
            <person name="Gueldener U."/>
            <person name="Muensterkoetter M."/>
            <person name="Nagy L.G."/>
        </authorList>
    </citation>
    <scope>NUCLEOTIDE SEQUENCE [LARGE SCALE GENOMIC DNA]</scope>
    <source>
        <strain evidence="4">28-4</strain>
    </source>
</reference>
<feature type="domain" description="DNA helicase Pif1-like DEAD-box helicase" evidence="2">
    <location>
        <begin position="1"/>
        <end position="67"/>
    </location>
</feature>
<keyword evidence="4" id="KW-1185">Reference proteome</keyword>
<accession>A0A2H3B974</accession>
<keyword evidence="1" id="KW-0067">ATP-binding</keyword>
<comment type="catalytic activity">
    <reaction evidence="1">
        <text>ATP + H2O = ADP + phosphate + H(+)</text>
        <dbReference type="Rhea" id="RHEA:13065"/>
        <dbReference type="ChEBI" id="CHEBI:15377"/>
        <dbReference type="ChEBI" id="CHEBI:15378"/>
        <dbReference type="ChEBI" id="CHEBI:30616"/>
        <dbReference type="ChEBI" id="CHEBI:43474"/>
        <dbReference type="ChEBI" id="CHEBI:456216"/>
        <dbReference type="EC" id="5.6.2.3"/>
    </reaction>
</comment>
<evidence type="ECO:0000313" key="4">
    <source>
        <dbReference type="Proteomes" id="UP000218334"/>
    </source>
</evidence>
<name>A0A2H3B974_9AGAR</name>
<dbReference type="AlphaFoldDB" id="A0A2H3B974"/>
<gene>
    <name evidence="3" type="ORF">ARMSODRAFT_899063</name>
</gene>
<dbReference type="GO" id="GO:0000723">
    <property type="term" value="P:telomere maintenance"/>
    <property type="evidence" value="ECO:0007669"/>
    <property type="project" value="InterPro"/>
</dbReference>
<proteinExistence type="inferred from homology"/>
<dbReference type="GO" id="GO:0016887">
    <property type="term" value="F:ATP hydrolysis activity"/>
    <property type="evidence" value="ECO:0007669"/>
    <property type="project" value="RHEA"/>
</dbReference>
<dbReference type="EC" id="5.6.2.3" evidence="1"/>
<dbReference type="GO" id="GO:0006310">
    <property type="term" value="P:DNA recombination"/>
    <property type="evidence" value="ECO:0007669"/>
    <property type="project" value="UniProtKB-KW"/>
</dbReference>
<organism evidence="3 4">
    <name type="scientific">Armillaria solidipes</name>
    <dbReference type="NCBI Taxonomy" id="1076256"/>
    <lineage>
        <taxon>Eukaryota</taxon>
        <taxon>Fungi</taxon>
        <taxon>Dikarya</taxon>
        <taxon>Basidiomycota</taxon>
        <taxon>Agaricomycotina</taxon>
        <taxon>Agaricomycetes</taxon>
        <taxon>Agaricomycetidae</taxon>
        <taxon>Agaricales</taxon>
        <taxon>Marasmiineae</taxon>
        <taxon>Physalacriaceae</taxon>
        <taxon>Armillaria</taxon>
    </lineage>
</organism>
<keyword evidence="1" id="KW-0347">Helicase</keyword>
<evidence type="ECO:0000313" key="3">
    <source>
        <dbReference type="EMBL" id="PBK59596.1"/>
    </source>
</evidence>
<keyword evidence="1" id="KW-0233">DNA recombination</keyword>
<keyword evidence="1" id="KW-0227">DNA damage</keyword>
<dbReference type="GO" id="GO:0006281">
    <property type="term" value="P:DNA repair"/>
    <property type="evidence" value="ECO:0007669"/>
    <property type="project" value="UniProtKB-KW"/>
</dbReference>